<name>A0A5C1E5V0_9RHOO</name>
<dbReference type="SUPFAM" id="SSF50685">
    <property type="entry name" value="Barwin-like endoglucanases"/>
    <property type="match status" value="1"/>
</dbReference>
<evidence type="ECO:0000256" key="5">
    <source>
        <dbReference type="ARBA" id="ARBA00030918"/>
    </source>
</evidence>
<dbReference type="PANTHER" id="PTHR30124:SF0">
    <property type="entry name" value="MEMBRANE-BOUND LYTIC MUREIN TRANSGLYCOSYLASE A"/>
    <property type="match status" value="1"/>
</dbReference>
<dbReference type="RefSeq" id="WP_187775285.1">
    <property type="nucleotide sequence ID" value="NZ_CP022579.1"/>
</dbReference>
<dbReference type="PROSITE" id="PS51257">
    <property type="entry name" value="PROKAR_LIPOPROTEIN"/>
    <property type="match status" value="1"/>
</dbReference>
<comment type="catalytic activity">
    <reaction evidence="1">
        <text>Exolytic cleavage of the (1-&gt;4)-beta-glycosidic linkage between N-acetylmuramic acid (MurNAc) and N-acetylglucosamine (GlcNAc) residues in peptidoglycan, from either the reducing or the non-reducing ends of the peptidoglycan chains, with concomitant formation of a 1,6-anhydrobond in the MurNAc residue.</text>
        <dbReference type="EC" id="4.2.2.n1"/>
    </reaction>
</comment>
<dbReference type="Gene3D" id="2.40.40.10">
    <property type="entry name" value="RlpA-like domain"/>
    <property type="match status" value="1"/>
</dbReference>
<accession>A0A5C1E5V0</accession>
<keyword evidence="3" id="KW-0456">Lyase</keyword>
<dbReference type="EMBL" id="CP022579">
    <property type="protein sequence ID" value="QEL63939.1"/>
    <property type="molecule type" value="Genomic_DNA"/>
</dbReference>
<dbReference type="CDD" id="cd14668">
    <property type="entry name" value="mlta_B"/>
    <property type="match status" value="1"/>
</dbReference>
<protein>
    <recommendedName>
        <fullName evidence="2">peptidoglycan lytic exotransglycosylase</fullName>
        <ecNumber evidence="2">4.2.2.n1</ecNumber>
    </recommendedName>
    <alternativeName>
        <fullName evidence="5">Murein hydrolase A</fullName>
    </alternativeName>
</protein>
<dbReference type="CDD" id="cd14485">
    <property type="entry name" value="mltA_like_LT_A"/>
    <property type="match status" value="1"/>
</dbReference>
<dbReference type="InterPro" id="IPR026044">
    <property type="entry name" value="MltA"/>
</dbReference>
<dbReference type="EC" id="4.2.2.n1" evidence="2"/>
<dbReference type="SMART" id="SM00925">
    <property type="entry name" value="MltA"/>
    <property type="match status" value="1"/>
</dbReference>
<keyword evidence="8" id="KW-1185">Reference proteome</keyword>
<dbReference type="Gene3D" id="2.40.240.50">
    <property type="entry name" value="Barwin-like endoglucanases"/>
    <property type="match status" value="1"/>
</dbReference>
<dbReference type="PANTHER" id="PTHR30124">
    <property type="entry name" value="MEMBRANE-BOUND LYTIC MUREIN TRANSGLYCOSYLASE A"/>
    <property type="match status" value="1"/>
</dbReference>
<dbReference type="InterPro" id="IPR005300">
    <property type="entry name" value="MltA_B"/>
</dbReference>
<evidence type="ECO:0000256" key="1">
    <source>
        <dbReference type="ARBA" id="ARBA00001420"/>
    </source>
</evidence>
<dbReference type="GO" id="GO:0009254">
    <property type="term" value="P:peptidoglycan turnover"/>
    <property type="evidence" value="ECO:0007669"/>
    <property type="project" value="InterPro"/>
</dbReference>
<dbReference type="GO" id="GO:0004553">
    <property type="term" value="F:hydrolase activity, hydrolyzing O-glycosyl compounds"/>
    <property type="evidence" value="ECO:0007669"/>
    <property type="project" value="InterPro"/>
</dbReference>
<evidence type="ECO:0000256" key="3">
    <source>
        <dbReference type="ARBA" id="ARBA00023239"/>
    </source>
</evidence>
<dbReference type="Proteomes" id="UP000323671">
    <property type="component" value="Chromosome"/>
</dbReference>
<keyword evidence="4" id="KW-0961">Cell wall biogenesis/degradation</keyword>
<dbReference type="InterPro" id="IPR036908">
    <property type="entry name" value="RlpA-like_sf"/>
</dbReference>
<sequence length="406" mass="44298">MRHLSRIPAPHQRLQRLAGAAALALALVTAGCATRPPAPCPVCPGEKPAAPTAPAAPPLQPARFDELPGWQDDDLAAAWPGFLNSCRGMKSRRDWPLWRGTCEEAATLGTPDSTTARRFFESRLIPWRLVNPDGADNGLITGYYEPLLSGSRQRLNPTQHPVLPVPADLLTIELSDLFPELKNLRLRGRLQGNKVVPYWSRAELAPREAKLGEKAIAWVDDPIELFFLQIQGSGRVKLPDGSLLRVGYADQNGHPYQSIGRVLIERGELKPEQASMQGIQGWARANPTKVQALLNENPSYVFFRELKNAEGGPIGALGVPLSDTRSLAVDPRTTPLGAPVFLATTWPNEERPLNRLMLAQDTGGAIKGVVRADFFWGFGPDAGSLAGRMKQKGRMWVLLPPGVGPR</sequence>
<gene>
    <name evidence="7" type="primary">mltA</name>
    <name evidence="7" type="ORF">OTERR_04630</name>
</gene>
<dbReference type="Pfam" id="PF06725">
    <property type="entry name" value="3D"/>
    <property type="match status" value="1"/>
</dbReference>
<feature type="domain" description="Lytic transglycosylase MltA" evidence="6">
    <location>
        <begin position="147"/>
        <end position="304"/>
    </location>
</feature>
<dbReference type="PIRSF" id="PIRSF019422">
    <property type="entry name" value="MltA"/>
    <property type="match status" value="1"/>
</dbReference>
<dbReference type="GO" id="GO:0019867">
    <property type="term" value="C:outer membrane"/>
    <property type="evidence" value="ECO:0007669"/>
    <property type="project" value="InterPro"/>
</dbReference>
<dbReference type="InterPro" id="IPR010611">
    <property type="entry name" value="3D_dom"/>
</dbReference>
<reference evidence="7 8" key="1">
    <citation type="submission" date="2017-07" db="EMBL/GenBank/DDBJ databases">
        <title>Complete genome sequence of Oryzomicrobium terrae TPP412.</title>
        <authorList>
            <person name="Chiu L.-W."/>
            <person name="Lo K.-J."/>
            <person name="Tsai Y.-M."/>
            <person name="Lin S.-S."/>
            <person name="Kuo C.-H."/>
            <person name="Liu C.-T."/>
        </authorList>
    </citation>
    <scope>NUCLEOTIDE SEQUENCE [LARGE SCALE GENOMIC DNA]</scope>
    <source>
        <strain evidence="7 8">TPP412</strain>
    </source>
</reference>
<organism evidence="7 8">
    <name type="scientific">Oryzomicrobium terrae</name>
    <dbReference type="NCBI Taxonomy" id="1735038"/>
    <lineage>
        <taxon>Bacteria</taxon>
        <taxon>Pseudomonadati</taxon>
        <taxon>Pseudomonadota</taxon>
        <taxon>Betaproteobacteria</taxon>
        <taxon>Rhodocyclales</taxon>
        <taxon>Rhodocyclaceae</taxon>
        <taxon>Oryzomicrobium</taxon>
    </lineage>
</organism>
<evidence type="ECO:0000313" key="8">
    <source>
        <dbReference type="Proteomes" id="UP000323671"/>
    </source>
</evidence>
<proteinExistence type="predicted"/>
<dbReference type="GO" id="GO:0008933">
    <property type="term" value="F:peptidoglycan lytic transglycosylase activity"/>
    <property type="evidence" value="ECO:0007669"/>
    <property type="project" value="TreeGrafter"/>
</dbReference>
<dbReference type="KEGG" id="otr:OTERR_04630"/>
<dbReference type="Pfam" id="PF03562">
    <property type="entry name" value="MltA"/>
    <property type="match status" value="1"/>
</dbReference>
<dbReference type="GO" id="GO:0071555">
    <property type="term" value="P:cell wall organization"/>
    <property type="evidence" value="ECO:0007669"/>
    <property type="project" value="UniProtKB-KW"/>
</dbReference>
<dbReference type="AlphaFoldDB" id="A0A5C1E5V0"/>
<evidence type="ECO:0000256" key="4">
    <source>
        <dbReference type="ARBA" id="ARBA00023316"/>
    </source>
</evidence>
<evidence type="ECO:0000256" key="2">
    <source>
        <dbReference type="ARBA" id="ARBA00012587"/>
    </source>
</evidence>
<evidence type="ECO:0000259" key="6">
    <source>
        <dbReference type="SMART" id="SM00925"/>
    </source>
</evidence>
<evidence type="ECO:0000313" key="7">
    <source>
        <dbReference type="EMBL" id="QEL63939.1"/>
    </source>
</evidence>
<dbReference type="GO" id="GO:0009253">
    <property type="term" value="P:peptidoglycan catabolic process"/>
    <property type="evidence" value="ECO:0007669"/>
    <property type="project" value="TreeGrafter"/>
</dbReference>